<reference evidence="3 4" key="1">
    <citation type="submission" date="2020-08" db="EMBL/GenBank/DDBJ databases">
        <title>Genomic Encyclopedia of Type Strains, Phase IV (KMG-IV): sequencing the most valuable type-strain genomes for metagenomic binning, comparative biology and taxonomic classification.</title>
        <authorList>
            <person name="Goeker M."/>
        </authorList>
    </citation>
    <scope>NUCLEOTIDE SEQUENCE [LARGE SCALE GENOMIC DNA]</scope>
    <source>
        <strain evidence="3 4">DSM 25622</strain>
    </source>
</reference>
<dbReference type="InterPro" id="IPR042100">
    <property type="entry name" value="Bug_dom1"/>
</dbReference>
<protein>
    <submittedName>
        <fullName evidence="3">Tripartite-type tricarboxylate transporter receptor subunit TctC</fullName>
    </submittedName>
</protein>
<name>A0A840XZP8_9PROT</name>
<feature type="chain" id="PRO_5032798513" evidence="2">
    <location>
        <begin position="24"/>
        <end position="318"/>
    </location>
</feature>
<dbReference type="PIRSF" id="PIRSF017082">
    <property type="entry name" value="YflP"/>
    <property type="match status" value="1"/>
</dbReference>
<organism evidence="3 4">
    <name type="scientific">Muricoccus pecuniae</name>
    <dbReference type="NCBI Taxonomy" id="693023"/>
    <lineage>
        <taxon>Bacteria</taxon>
        <taxon>Pseudomonadati</taxon>
        <taxon>Pseudomonadota</taxon>
        <taxon>Alphaproteobacteria</taxon>
        <taxon>Acetobacterales</taxon>
        <taxon>Roseomonadaceae</taxon>
        <taxon>Muricoccus</taxon>
    </lineage>
</organism>
<keyword evidence="4" id="KW-1185">Reference proteome</keyword>
<dbReference type="PANTHER" id="PTHR42928:SF5">
    <property type="entry name" value="BLR1237 PROTEIN"/>
    <property type="match status" value="1"/>
</dbReference>
<sequence>MQRRQLATLAASAALLAARPARAAWPERPVTLIVAFPAGGGTDVAARTLARFMERELGQPIVVLNRGGAGGEIGWSEMARAQPDGYTIGFINTPNILSIPIERQARYKLEDFAPVANVVDDPGAFVVPTDSRFRTLSDLVAFARANPDNVTYATTGIGSDDHLAALAFERLAGVRMTHVPFAGAAPVRNALVGRQITMASMNVGEAIADMRSGLARALGQMAPARWSEAPDTPTFREQGFDVIQGSMRGLAAPAGVPGPVLQRLAGAARAAMENPEFRQLATQQALPLRYLGPEEYGAALAALRSELQGLWRAHPWKE</sequence>
<dbReference type="CDD" id="cd07012">
    <property type="entry name" value="PBP2_Bug_TTT"/>
    <property type="match status" value="1"/>
</dbReference>
<dbReference type="Pfam" id="PF03401">
    <property type="entry name" value="TctC"/>
    <property type="match status" value="1"/>
</dbReference>
<keyword evidence="3" id="KW-0675">Receptor</keyword>
<dbReference type="RefSeq" id="WP_184514157.1">
    <property type="nucleotide sequence ID" value="NZ_JACIJD010000003.1"/>
</dbReference>
<comment type="caution">
    <text evidence="3">The sequence shown here is derived from an EMBL/GenBank/DDBJ whole genome shotgun (WGS) entry which is preliminary data.</text>
</comment>
<dbReference type="PANTHER" id="PTHR42928">
    <property type="entry name" value="TRICARBOXYLATE-BINDING PROTEIN"/>
    <property type="match status" value="1"/>
</dbReference>
<dbReference type="AlphaFoldDB" id="A0A840XZP8"/>
<gene>
    <name evidence="3" type="ORF">FHS87_000809</name>
</gene>
<feature type="signal peptide" evidence="2">
    <location>
        <begin position="1"/>
        <end position="23"/>
    </location>
</feature>
<dbReference type="Gene3D" id="3.40.190.150">
    <property type="entry name" value="Bordetella uptake gene, domain 1"/>
    <property type="match status" value="1"/>
</dbReference>
<evidence type="ECO:0000256" key="1">
    <source>
        <dbReference type="ARBA" id="ARBA00006987"/>
    </source>
</evidence>
<dbReference type="SUPFAM" id="SSF53850">
    <property type="entry name" value="Periplasmic binding protein-like II"/>
    <property type="match status" value="1"/>
</dbReference>
<evidence type="ECO:0000256" key="2">
    <source>
        <dbReference type="SAM" id="SignalP"/>
    </source>
</evidence>
<accession>A0A840XZP8</accession>
<evidence type="ECO:0000313" key="4">
    <source>
        <dbReference type="Proteomes" id="UP000580654"/>
    </source>
</evidence>
<dbReference type="Gene3D" id="3.40.190.10">
    <property type="entry name" value="Periplasmic binding protein-like II"/>
    <property type="match status" value="1"/>
</dbReference>
<dbReference type="InterPro" id="IPR005064">
    <property type="entry name" value="BUG"/>
</dbReference>
<evidence type="ECO:0000313" key="3">
    <source>
        <dbReference type="EMBL" id="MBB5692790.1"/>
    </source>
</evidence>
<dbReference type="Proteomes" id="UP000580654">
    <property type="component" value="Unassembled WGS sequence"/>
</dbReference>
<proteinExistence type="inferred from homology"/>
<keyword evidence="2" id="KW-0732">Signal</keyword>
<comment type="similarity">
    <text evidence="1">Belongs to the UPF0065 (bug) family.</text>
</comment>
<dbReference type="EMBL" id="JACIJD010000003">
    <property type="protein sequence ID" value="MBB5692790.1"/>
    <property type="molecule type" value="Genomic_DNA"/>
</dbReference>